<dbReference type="PROSITE" id="PS51082">
    <property type="entry name" value="WH2"/>
    <property type="match status" value="1"/>
</dbReference>
<comment type="similarity">
    <text evidence="1 2">Belongs to the SCAR/WAVE family.</text>
</comment>
<dbReference type="GO" id="GO:0005856">
    <property type="term" value="C:cytoskeleton"/>
    <property type="evidence" value="ECO:0007669"/>
    <property type="project" value="UniProtKB-SubCell"/>
</dbReference>
<keyword evidence="2" id="KW-0963">Cytoplasm</keyword>
<accession>A0A8X8YJ81</accession>
<gene>
    <name evidence="5" type="ORF">SASPL_104066</name>
</gene>
<dbReference type="PANTHER" id="PTHR12902">
    <property type="entry name" value="WASP-1"/>
    <property type="match status" value="1"/>
</dbReference>
<feature type="region of interest" description="Disordered" evidence="3">
    <location>
        <begin position="216"/>
        <end position="237"/>
    </location>
</feature>
<feature type="region of interest" description="Disordered" evidence="3">
    <location>
        <begin position="964"/>
        <end position="986"/>
    </location>
</feature>
<dbReference type="InterPro" id="IPR028288">
    <property type="entry name" value="SCAR/WAVE_fam"/>
</dbReference>
<feature type="region of interest" description="Disordered" evidence="3">
    <location>
        <begin position="442"/>
        <end position="477"/>
    </location>
</feature>
<dbReference type="Gene3D" id="1.20.5.340">
    <property type="match status" value="1"/>
</dbReference>
<keyword evidence="2" id="KW-0009">Actin-binding</keyword>
<evidence type="ECO:0000256" key="3">
    <source>
        <dbReference type="SAM" id="MobiDB-lite"/>
    </source>
</evidence>
<dbReference type="EMBL" id="PNBA02000002">
    <property type="protein sequence ID" value="KAG6432489.1"/>
    <property type="molecule type" value="Genomic_DNA"/>
</dbReference>
<dbReference type="Gene3D" id="6.10.280.150">
    <property type="match status" value="2"/>
</dbReference>
<name>A0A8X8YJ81_SALSN</name>
<protein>
    <recommendedName>
        <fullName evidence="2">Protein SCAR</fullName>
    </recommendedName>
    <alternativeName>
        <fullName evidence="2">Protein WAVE</fullName>
    </alternativeName>
</protein>
<comment type="caution">
    <text evidence="5">The sequence shown here is derived from an EMBL/GenBank/DDBJ whole genome shotgun (WGS) entry which is preliminary data.</text>
</comment>
<evidence type="ECO:0000259" key="4">
    <source>
        <dbReference type="PROSITE" id="PS51082"/>
    </source>
</evidence>
<dbReference type="InterPro" id="IPR003124">
    <property type="entry name" value="WH2_dom"/>
</dbReference>
<dbReference type="GO" id="GO:0071933">
    <property type="term" value="F:Arp2/3 complex binding"/>
    <property type="evidence" value="ECO:0007669"/>
    <property type="project" value="TreeGrafter"/>
</dbReference>
<proteinExistence type="inferred from homology"/>
<dbReference type="GO" id="GO:2000601">
    <property type="term" value="P:positive regulation of Arp2/3 complex-mediated actin nucleation"/>
    <property type="evidence" value="ECO:0007669"/>
    <property type="project" value="TreeGrafter"/>
</dbReference>
<feature type="region of interest" description="Disordered" evidence="3">
    <location>
        <begin position="1420"/>
        <end position="1444"/>
    </location>
</feature>
<feature type="domain" description="WH2" evidence="4">
    <location>
        <begin position="1588"/>
        <end position="1606"/>
    </location>
</feature>
<feature type="compositionally biased region" description="Basic and acidic residues" evidence="3">
    <location>
        <begin position="629"/>
        <end position="647"/>
    </location>
</feature>
<keyword evidence="2" id="KW-0206">Cytoskeleton</keyword>
<comment type="function">
    <text evidence="2">Involved in regulation of actin and microtubule organization. Part of a WAVE complex that activates the Arp2/3 complex.</text>
</comment>
<dbReference type="GO" id="GO:0030036">
    <property type="term" value="P:actin cytoskeleton organization"/>
    <property type="evidence" value="ECO:0007669"/>
    <property type="project" value="UniProtKB-UniRule"/>
</dbReference>
<reference evidence="5" key="2">
    <citation type="submission" date="2020-08" db="EMBL/GenBank/DDBJ databases">
        <title>Plant Genome Project.</title>
        <authorList>
            <person name="Zhang R.-G."/>
        </authorList>
    </citation>
    <scope>NUCLEOTIDE SEQUENCE</scope>
    <source>
        <strain evidence="5">Huo1</strain>
        <tissue evidence="5">Leaf</tissue>
    </source>
</reference>
<evidence type="ECO:0000256" key="2">
    <source>
        <dbReference type="RuleBase" id="RU367034"/>
    </source>
</evidence>
<feature type="compositionally biased region" description="Basic and acidic residues" evidence="3">
    <location>
        <begin position="328"/>
        <end position="346"/>
    </location>
</feature>
<feature type="compositionally biased region" description="Polar residues" evidence="3">
    <location>
        <begin position="616"/>
        <end position="627"/>
    </location>
</feature>
<sequence>MPMNRYEIRDEYSLADPELYRAADKDDPEALLEGVAMAGMVGVLRQLGDLAENEGPFELEMIMYLMVFVVSGFVLCTRSPLNIRFAAEIFHDLHEEVMATAVRGHSLMIRVQQLEVEVPSVEKALLSQTDLSSVFYNTGVDWHANIQLEQNLVTQGDFPRFVMDSYEECRGPPRLFLLDKFDVAGAGACLKRYTDPSFFKLESSATATANVQREKKIRKAKKKGPHARYGGTPETLQESSHAKLHQLLLKECVENGVGKPAYRARLKRRPYAFPFSLKSGKSYMEELLKNPSPEHKLLHGVTVSSPLRMSMDDQNESVLELRSVSPGRESEGSKSDSPFADKEEILPKSSSNQRNDALTDIRTYGVSSLINILTDDIPSVSDEETSGKDIAIYGESKMEGSSIGYQSDEVASEIDNFVDAPSTMESEMDTDSELKVKNKFTSYRKNQPQASLKNEARSNSLSLDSQSTGDFSISDEGNNSYKKEISSFLFSDTPRTSAENPQIEKLSADGFPSADVPEFVLVNSSSIERTPQHSRADNASKPVRSNNTLCGNDSAPENRPDFEQPTCSSSSSTKSGPTLPHYDSRTVAVEGTLRGAKSDETFSNSDEDEEKRDLISDSQCSPSASHSKSLKDDSQRPSSGEHLRGEIPWRSPYAAISHHTSDSLDAISAHSVREDDSDQKDLNQFQNIPSTVNTDNNIYEHRIDTEVILSKENPIPGKLDKKVAKLTENFANDYIEIAHNGDNVASEVSEGDERDLSSDCYYEDPNVVSETLDSEEHCSNQISTGTLTWPGISQTPILLEEGLVTHEGPTAINGTSKLGCPKTSEVMGLQIGITDDVNPSGLSAPENSFCMPEKLDDSSGISYTTERDGINLDSGIAEVEHSEVSSSTCLKLPNQMTESLDELDPSTNQSENARIACSTPAVSDNTILGNVSSPSGLNILVEEHVPCFQDLGLGVLEDHATSLSGLNRESEVEEEEGSDISGSRSDLVEDVDDREAAALDFVAVCETKHDDLGQGVLEDHATSLSGLKRESGVEEEEGGDISGSRSELVEEVDDREAAALGFVAVCETKHDDDLKREGSHTDFGSRIDSEAVDMVNASQIPTPLEQSGLDAEDDSFHQSSLENIVSDVDSLHITSVAEESVLPENIELHSAAIEDTLPDIEIISSELSSAFPTTQLQMLDHDNDKGFDNFTSSFPPPDYSPSVPALPGLQNYGTDASAYPKDPSGLTFPLGNFPPETNQMNLHKSPSLPPLPPLQWRIGKPQHASSTTEVEKMEIKEVFPEAIFPPEISTGNVSSVPEHWKYSRIQKMVGLPQKLENEQDQVQLQPQPLQQLLNPTMEKEVPSPAEEVEVAEGSQMVILPRNPSSTTEVQKMEIKEVFPEAIVPPGITTGNVSSVPGHMKESPVQKMVGLLQKIENEQDQVQLQPQPQPQPQPQQQLLNPTMDKEVPSPAVEVEVEVAEGSQMVKLPIQIVPQSTLKEEGDNMDQAVHPLPEVETPQQKQQLHLVLPIEECVVPSPAVEDGVAKGYRTIKLPRTCNPVIGSVAALDKSRLRKVTEQVGPQKQKQEVATYLHLRKVTEQDRPQKQKQEGRDALLDQIRAKSFNLKPAATTKPSSIPGPNTNLKVAAILEKANAIRQALAGSDEDDEDNWSDS</sequence>
<feature type="region of interest" description="Disordered" evidence="3">
    <location>
        <begin position="321"/>
        <end position="356"/>
    </location>
</feature>
<dbReference type="GO" id="GO:0003779">
    <property type="term" value="F:actin binding"/>
    <property type="evidence" value="ECO:0007669"/>
    <property type="project" value="UniProtKB-UniRule"/>
</dbReference>
<feature type="region of interest" description="Disordered" evidence="3">
    <location>
        <begin position="492"/>
        <end position="647"/>
    </location>
</feature>
<reference evidence="5" key="1">
    <citation type="submission" date="2018-01" db="EMBL/GenBank/DDBJ databases">
        <authorList>
            <person name="Mao J.F."/>
        </authorList>
    </citation>
    <scope>NUCLEOTIDE SEQUENCE</scope>
    <source>
        <strain evidence="5">Huo1</strain>
        <tissue evidence="5">Leaf</tissue>
    </source>
</reference>
<feature type="compositionally biased region" description="Basic and acidic residues" evidence="3">
    <location>
        <begin position="1023"/>
        <end position="1032"/>
    </location>
</feature>
<dbReference type="Proteomes" id="UP000298416">
    <property type="component" value="Unassembled WGS sequence"/>
</dbReference>
<keyword evidence="6" id="KW-1185">Reference proteome</keyword>
<feature type="region of interest" description="Disordered" evidence="3">
    <location>
        <begin position="1023"/>
        <end position="1046"/>
    </location>
</feature>
<organism evidence="5">
    <name type="scientific">Salvia splendens</name>
    <name type="common">Scarlet sage</name>
    <dbReference type="NCBI Taxonomy" id="180675"/>
    <lineage>
        <taxon>Eukaryota</taxon>
        <taxon>Viridiplantae</taxon>
        <taxon>Streptophyta</taxon>
        <taxon>Embryophyta</taxon>
        <taxon>Tracheophyta</taxon>
        <taxon>Spermatophyta</taxon>
        <taxon>Magnoliopsida</taxon>
        <taxon>eudicotyledons</taxon>
        <taxon>Gunneridae</taxon>
        <taxon>Pentapetalae</taxon>
        <taxon>asterids</taxon>
        <taxon>lamiids</taxon>
        <taxon>Lamiales</taxon>
        <taxon>Lamiaceae</taxon>
        <taxon>Nepetoideae</taxon>
        <taxon>Mentheae</taxon>
        <taxon>Salviinae</taxon>
        <taxon>Salvia</taxon>
        <taxon>Salvia subgen. Calosphace</taxon>
        <taxon>core Calosphace</taxon>
    </lineage>
</organism>
<dbReference type="PANTHER" id="PTHR12902:SF1">
    <property type="entry name" value="WISKOTT-ALDRICH SYNDROME PROTEIN FAMILY MEMBER"/>
    <property type="match status" value="1"/>
</dbReference>
<evidence type="ECO:0000313" key="5">
    <source>
        <dbReference type="EMBL" id="KAG6432489.1"/>
    </source>
</evidence>
<feature type="compositionally biased region" description="Basic residues" evidence="3">
    <location>
        <begin position="216"/>
        <end position="226"/>
    </location>
</feature>
<comment type="subcellular location">
    <subcellularLocation>
        <location evidence="2">Cytoplasm</location>
        <location evidence="2">Cytoskeleton</location>
    </subcellularLocation>
</comment>
<evidence type="ECO:0000313" key="6">
    <source>
        <dbReference type="Proteomes" id="UP000298416"/>
    </source>
</evidence>
<evidence type="ECO:0000256" key="1">
    <source>
        <dbReference type="ARBA" id="ARBA00006993"/>
    </source>
</evidence>
<dbReference type="GO" id="GO:0034237">
    <property type="term" value="F:protein kinase A regulatory subunit binding"/>
    <property type="evidence" value="ECO:0007669"/>
    <property type="project" value="TreeGrafter"/>
</dbReference>